<dbReference type="AlphaFoldDB" id="A0A2I1I7U8"/>
<dbReference type="EMBL" id="PKKJ01000001">
    <property type="protein sequence ID" value="PKY67173.1"/>
    <property type="molecule type" value="Genomic_DNA"/>
</dbReference>
<accession>A0A2I1I7U8</accession>
<feature type="region of interest" description="Disordered" evidence="1">
    <location>
        <begin position="1"/>
        <end position="20"/>
    </location>
</feature>
<reference evidence="2 3" key="1">
    <citation type="submission" date="2017-12" db="EMBL/GenBank/DDBJ databases">
        <title>Phylogenetic diversity of female urinary microbiome.</title>
        <authorList>
            <person name="Thomas-White K."/>
            <person name="Wolfe A.J."/>
        </authorList>
    </citation>
    <scope>NUCLEOTIDE SEQUENCE [LARGE SCALE GENOMIC DNA]</scope>
    <source>
        <strain evidence="2 3">UMB0250</strain>
    </source>
</reference>
<evidence type="ECO:0000256" key="1">
    <source>
        <dbReference type="SAM" id="MobiDB-lite"/>
    </source>
</evidence>
<comment type="caution">
    <text evidence="2">The sequence shown here is derived from an EMBL/GenBank/DDBJ whole genome shotgun (WGS) entry which is preliminary data.</text>
</comment>
<protein>
    <submittedName>
        <fullName evidence="2">Uncharacterized protein</fullName>
    </submittedName>
</protein>
<gene>
    <name evidence="2" type="ORF">CYJ25_02785</name>
</gene>
<name>A0A2I1I7U8_9ACTO</name>
<proteinExistence type="predicted"/>
<organism evidence="2 3">
    <name type="scientific">Schaalia turicensis</name>
    <dbReference type="NCBI Taxonomy" id="131111"/>
    <lineage>
        <taxon>Bacteria</taxon>
        <taxon>Bacillati</taxon>
        <taxon>Actinomycetota</taxon>
        <taxon>Actinomycetes</taxon>
        <taxon>Actinomycetales</taxon>
        <taxon>Actinomycetaceae</taxon>
        <taxon>Schaalia</taxon>
    </lineage>
</organism>
<evidence type="ECO:0000313" key="2">
    <source>
        <dbReference type="EMBL" id="PKY67173.1"/>
    </source>
</evidence>
<sequence>MGWVTVNDSKNADANSTANPISRVGVGEQARWVGWVTVNKRGGEVGRTSRVAPLTKKPQAS</sequence>
<dbReference type="Proteomes" id="UP000234545">
    <property type="component" value="Unassembled WGS sequence"/>
</dbReference>
<evidence type="ECO:0000313" key="3">
    <source>
        <dbReference type="Proteomes" id="UP000234545"/>
    </source>
</evidence>